<gene>
    <name evidence="2" type="ORF">DAPK24_018080</name>
</gene>
<dbReference type="AlphaFoldDB" id="A0AAV5R1Z7"/>
<name>A0AAV5R1Z7_PICKL</name>
<keyword evidence="3" id="KW-1185">Reference proteome</keyword>
<evidence type="ECO:0000259" key="1">
    <source>
        <dbReference type="Pfam" id="PF13259"/>
    </source>
</evidence>
<dbReference type="Pfam" id="PF13259">
    <property type="entry name" value="clamp_Gag1-like"/>
    <property type="match status" value="1"/>
</dbReference>
<accession>A0AAV5R1Z7</accession>
<comment type="caution">
    <text evidence="2">The sequence shown here is derived from an EMBL/GenBank/DDBJ whole genome shotgun (WGS) entry which is preliminary data.</text>
</comment>
<dbReference type="EMBL" id="BTGB01000002">
    <property type="protein sequence ID" value="GMM45233.1"/>
    <property type="molecule type" value="Genomic_DNA"/>
</dbReference>
<evidence type="ECO:0000313" key="2">
    <source>
        <dbReference type="EMBL" id="GMM45233.1"/>
    </source>
</evidence>
<feature type="domain" description="Gag1-like clamp" evidence="1">
    <location>
        <begin position="130"/>
        <end position="210"/>
    </location>
</feature>
<proteinExistence type="predicted"/>
<dbReference type="InterPro" id="IPR025124">
    <property type="entry name" value="Gag1-like_clamp"/>
</dbReference>
<reference evidence="2 3" key="1">
    <citation type="journal article" date="2023" name="Elife">
        <title>Identification of key yeast species and microbe-microbe interactions impacting larval growth of Drosophila in the wild.</title>
        <authorList>
            <person name="Mure A."/>
            <person name="Sugiura Y."/>
            <person name="Maeda R."/>
            <person name="Honda K."/>
            <person name="Sakurai N."/>
            <person name="Takahashi Y."/>
            <person name="Watada M."/>
            <person name="Katoh T."/>
            <person name="Gotoh A."/>
            <person name="Gotoh Y."/>
            <person name="Taniguchi I."/>
            <person name="Nakamura K."/>
            <person name="Hayashi T."/>
            <person name="Katayama T."/>
            <person name="Uemura T."/>
            <person name="Hattori Y."/>
        </authorList>
    </citation>
    <scope>NUCLEOTIDE SEQUENCE [LARGE SCALE GENOMIC DNA]</scope>
    <source>
        <strain evidence="2 3">PK-24</strain>
    </source>
</reference>
<evidence type="ECO:0000313" key="3">
    <source>
        <dbReference type="Proteomes" id="UP001378960"/>
    </source>
</evidence>
<organism evidence="2 3">
    <name type="scientific">Pichia kluyveri</name>
    <name type="common">Yeast</name>
    <dbReference type="NCBI Taxonomy" id="36015"/>
    <lineage>
        <taxon>Eukaryota</taxon>
        <taxon>Fungi</taxon>
        <taxon>Dikarya</taxon>
        <taxon>Ascomycota</taxon>
        <taxon>Saccharomycotina</taxon>
        <taxon>Pichiomycetes</taxon>
        <taxon>Pichiales</taxon>
        <taxon>Pichiaceae</taxon>
        <taxon>Pichia</taxon>
    </lineage>
</organism>
<sequence length="218" mass="24562">MTNTIKHKRSIGNRLKDAMNSLKQISSAVLQHNDVDHQVDDLFDSNESDEETDYIEVLKKESQNLLNIKILKNTTPTDTPYTANGGTFTSPNSVKSSETVHSDIKNDKNDNISISNNIKSLTSPPPPPPTGAEMWEINRSEWLKPTIPLNQLTKRKNDKHLAKIAQTNDEVYLNVYKNLIVYGKPLKKGINLSEAIKCIYIGWDNDNMFERVKNGGVP</sequence>
<dbReference type="Proteomes" id="UP001378960">
    <property type="component" value="Unassembled WGS sequence"/>
</dbReference>
<protein>
    <recommendedName>
        <fullName evidence="1">Gag1-like clamp domain-containing protein</fullName>
    </recommendedName>
</protein>